<geneLocation type="plasmid" evidence="1">
    <name>pSCM201</name>
</geneLocation>
<reference evidence="1" key="1">
    <citation type="journal article" date="2005" name="Mol. Microbiol.">
        <title>A single gene directs both production and immunity of halocin C8 in a haloarchaeal strain AS7092.</title>
        <authorList>
            <person name="Sun C."/>
            <person name="Li Y."/>
            <person name="Mei S."/>
            <person name="Lu Q."/>
            <person name="Zhou L."/>
            <person name="Xiang H."/>
        </authorList>
    </citation>
    <scope>NUCLEOTIDE SEQUENCE</scope>
    <source>
        <strain evidence="1">AS7094</strain>
        <plasmid evidence="1">pSCM201</plasmid>
    </source>
</reference>
<sequence>MVENIFLTDSRRDVLNGVDELTGQSRYNAKSRIRQRARMALQELIEFAASPEINNADIFEPNEIARLLDALMFQTEPPSRPRWNFEGDPVEYRDTYRYQLALYGRLDHTLDGYGEMLHRDYAPGETPDFSSALDE</sequence>
<dbReference type="AlphaFoldDB" id="Q5VIV8"/>
<keyword evidence="1" id="KW-0614">Plasmid</keyword>
<protein>
    <submittedName>
        <fullName evidence="1">Uncharacterized protein</fullName>
    </submittedName>
</protein>
<dbReference type="EMBL" id="AY443099">
    <property type="protein sequence ID" value="AAS13419.1"/>
    <property type="molecule type" value="Genomic_DNA"/>
</dbReference>
<accession>Q5VIV8</accession>
<reference evidence="1" key="2">
    <citation type="journal article" date="2006" name="J. Bacteriol.">
        <title>Molecular characterization of the minimal replicon and the unidirectional theta replication of pSCM201 in extremely halophilic archaea.</title>
        <authorList>
            <person name="Sun C."/>
            <person name="Zhou M."/>
            <person name="Li Y."/>
            <person name="Xiang H."/>
        </authorList>
    </citation>
    <scope>NUCLEOTIDE SEQUENCE</scope>
    <source>
        <strain evidence="1">AS7094</strain>
        <plasmid evidence="1">pSCM201</plasmid>
    </source>
</reference>
<dbReference type="RefSeq" id="WP_011225234.1">
    <property type="nucleotide sequence ID" value="NC_006426.2"/>
</dbReference>
<evidence type="ECO:0000313" key="1">
    <source>
        <dbReference type="EMBL" id="AAS13419.1"/>
    </source>
</evidence>
<proteinExistence type="predicted"/>
<name>Q5VIV8_9EURY</name>
<organism evidence="1">
    <name type="scientific">Haloarcula sp. AS7094</name>
    <dbReference type="NCBI Taxonomy" id="262078"/>
    <lineage>
        <taxon>Archaea</taxon>
        <taxon>Methanobacteriati</taxon>
        <taxon>Methanobacteriota</taxon>
        <taxon>Stenosarchaea group</taxon>
        <taxon>Halobacteria</taxon>
        <taxon>Halobacteriales</taxon>
        <taxon>Haloarculaceae</taxon>
        <taxon>Haloarcula</taxon>
    </lineage>
</organism>